<dbReference type="AlphaFoldDB" id="A0A385T001"/>
<keyword evidence="7" id="KW-1185">Reference proteome</keyword>
<keyword evidence="2 5" id="KW-0812">Transmembrane</keyword>
<feature type="transmembrane region" description="Helical" evidence="5">
    <location>
        <begin position="7"/>
        <end position="27"/>
    </location>
</feature>
<accession>A0A385T001</accession>
<gene>
    <name evidence="6" type="ORF">D4L85_24395</name>
</gene>
<comment type="subcellular location">
    <subcellularLocation>
        <location evidence="1">Membrane</location>
        <topology evidence="1">Multi-pass membrane protein</topology>
    </subcellularLocation>
</comment>
<evidence type="ECO:0000256" key="4">
    <source>
        <dbReference type="ARBA" id="ARBA00023136"/>
    </source>
</evidence>
<dbReference type="GO" id="GO:0016020">
    <property type="term" value="C:membrane"/>
    <property type="evidence" value="ECO:0007669"/>
    <property type="project" value="UniProtKB-SubCell"/>
</dbReference>
<feature type="transmembrane region" description="Helical" evidence="5">
    <location>
        <begin position="70"/>
        <end position="88"/>
    </location>
</feature>
<evidence type="ECO:0000256" key="1">
    <source>
        <dbReference type="ARBA" id="ARBA00004141"/>
    </source>
</evidence>
<evidence type="ECO:0000256" key="5">
    <source>
        <dbReference type="SAM" id="Phobius"/>
    </source>
</evidence>
<feature type="transmembrane region" description="Helical" evidence="5">
    <location>
        <begin position="47"/>
        <end position="65"/>
    </location>
</feature>
<dbReference type="OrthoDB" id="677659at2"/>
<evidence type="ECO:0000313" key="6">
    <source>
        <dbReference type="EMBL" id="AYB35685.1"/>
    </source>
</evidence>
<sequence>MSQKATAITGWILTILLAFLFSMSALMKLTLNETGLVQASALGIEAGTFRMIGVIEILSVILFVVPRTGVAGALLLIAYMGGAIATHVQHQQSVAGVVLIEVLIWLTASLRFPELGRRLIRYGEKNLG</sequence>
<dbReference type="Pfam" id="PF13564">
    <property type="entry name" value="DoxX_2"/>
    <property type="match status" value="1"/>
</dbReference>
<reference evidence="7" key="1">
    <citation type="submission" date="2018-09" db="EMBL/GenBank/DDBJ databases">
        <title>Chryseolinea sp. KIS68-18 isolated from soil.</title>
        <authorList>
            <person name="Weon H.-Y."/>
            <person name="Kwon S.-W."/>
            <person name="Lee S.A."/>
        </authorList>
    </citation>
    <scope>NUCLEOTIDE SEQUENCE [LARGE SCALE GENOMIC DNA]</scope>
    <source>
        <strain evidence="7">KIS68-18</strain>
    </source>
</reference>
<organism evidence="6 7">
    <name type="scientific">Chryseolinea soli</name>
    <dbReference type="NCBI Taxonomy" id="2321403"/>
    <lineage>
        <taxon>Bacteria</taxon>
        <taxon>Pseudomonadati</taxon>
        <taxon>Bacteroidota</taxon>
        <taxon>Cytophagia</taxon>
        <taxon>Cytophagales</taxon>
        <taxon>Fulvivirgaceae</taxon>
        <taxon>Chryseolinea</taxon>
    </lineage>
</organism>
<evidence type="ECO:0000313" key="7">
    <source>
        <dbReference type="Proteomes" id="UP000266183"/>
    </source>
</evidence>
<dbReference type="Proteomes" id="UP000266183">
    <property type="component" value="Chromosome"/>
</dbReference>
<name>A0A385T001_9BACT</name>
<proteinExistence type="predicted"/>
<protein>
    <submittedName>
        <fullName evidence="6">DoxX family protein</fullName>
    </submittedName>
</protein>
<dbReference type="KEGG" id="chk:D4L85_24395"/>
<feature type="transmembrane region" description="Helical" evidence="5">
    <location>
        <begin position="94"/>
        <end position="112"/>
    </location>
</feature>
<keyword evidence="3 5" id="KW-1133">Transmembrane helix</keyword>
<dbReference type="InterPro" id="IPR032808">
    <property type="entry name" value="DoxX"/>
</dbReference>
<keyword evidence="4 5" id="KW-0472">Membrane</keyword>
<evidence type="ECO:0000256" key="2">
    <source>
        <dbReference type="ARBA" id="ARBA00022692"/>
    </source>
</evidence>
<dbReference type="EMBL" id="CP032382">
    <property type="protein sequence ID" value="AYB35685.1"/>
    <property type="molecule type" value="Genomic_DNA"/>
</dbReference>
<evidence type="ECO:0000256" key="3">
    <source>
        <dbReference type="ARBA" id="ARBA00022989"/>
    </source>
</evidence>